<evidence type="ECO:0000256" key="1">
    <source>
        <dbReference type="SAM" id="MobiDB-lite"/>
    </source>
</evidence>
<keyword evidence="3" id="KW-1185">Reference proteome</keyword>
<name>A0A392SJH6_9FABA</name>
<proteinExistence type="predicted"/>
<comment type="caution">
    <text evidence="2">The sequence shown here is derived from an EMBL/GenBank/DDBJ whole genome shotgun (WGS) entry which is preliminary data.</text>
</comment>
<evidence type="ECO:0000313" key="3">
    <source>
        <dbReference type="Proteomes" id="UP000265520"/>
    </source>
</evidence>
<feature type="compositionally biased region" description="Basic residues" evidence="1">
    <location>
        <begin position="37"/>
        <end position="53"/>
    </location>
</feature>
<feature type="region of interest" description="Disordered" evidence="1">
    <location>
        <begin position="26"/>
        <end position="60"/>
    </location>
</feature>
<reference evidence="2 3" key="1">
    <citation type="journal article" date="2018" name="Front. Plant Sci.">
        <title>Red Clover (Trifolium pratense) and Zigzag Clover (T. medium) - A Picture of Genomic Similarities and Differences.</title>
        <authorList>
            <person name="Dluhosova J."/>
            <person name="Istvanek J."/>
            <person name="Nedelnik J."/>
            <person name="Repkova J."/>
        </authorList>
    </citation>
    <scope>NUCLEOTIDE SEQUENCE [LARGE SCALE GENOMIC DNA]</scope>
    <source>
        <strain evidence="3">cv. 10/8</strain>
        <tissue evidence="2">Leaf</tissue>
    </source>
</reference>
<accession>A0A392SJH6</accession>
<dbReference type="AlphaFoldDB" id="A0A392SJH6"/>
<feature type="non-terminal residue" evidence="2">
    <location>
        <position position="60"/>
    </location>
</feature>
<dbReference type="Proteomes" id="UP000265520">
    <property type="component" value="Unassembled WGS sequence"/>
</dbReference>
<protein>
    <submittedName>
        <fullName evidence="2">Uncharacterized protein</fullName>
    </submittedName>
</protein>
<evidence type="ECO:0000313" key="2">
    <source>
        <dbReference type="EMBL" id="MCI48105.1"/>
    </source>
</evidence>
<dbReference type="EMBL" id="LXQA010381717">
    <property type="protein sequence ID" value="MCI48105.1"/>
    <property type="molecule type" value="Genomic_DNA"/>
</dbReference>
<organism evidence="2 3">
    <name type="scientific">Trifolium medium</name>
    <dbReference type="NCBI Taxonomy" id="97028"/>
    <lineage>
        <taxon>Eukaryota</taxon>
        <taxon>Viridiplantae</taxon>
        <taxon>Streptophyta</taxon>
        <taxon>Embryophyta</taxon>
        <taxon>Tracheophyta</taxon>
        <taxon>Spermatophyta</taxon>
        <taxon>Magnoliopsida</taxon>
        <taxon>eudicotyledons</taxon>
        <taxon>Gunneridae</taxon>
        <taxon>Pentapetalae</taxon>
        <taxon>rosids</taxon>
        <taxon>fabids</taxon>
        <taxon>Fabales</taxon>
        <taxon>Fabaceae</taxon>
        <taxon>Papilionoideae</taxon>
        <taxon>50 kb inversion clade</taxon>
        <taxon>NPAAA clade</taxon>
        <taxon>Hologalegina</taxon>
        <taxon>IRL clade</taxon>
        <taxon>Trifolieae</taxon>
        <taxon>Trifolium</taxon>
    </lineage>
</organism>
<sequence length="60" mass="6921">MSLPERTLMRYLAPSGPLVKLSFGGQLETSRQLRQQQQHHSHHHSQPHSRSNIKFHLTAP</sequence>